<dbReference type="AlphaFoldDB" id="A0A8S1M7C1"/>
<proteinExistence type="predicted"/>
<sequence length="38" mass="4779">MFKSSQNQFRHQIKNFTLRNFRHIQNQYLGQMDFNFTI</sequence>
<organism evidence="1 2">
    <name type="scientific">Paramecium sonneborni</name>
    <dbReference type="NCBI Taxonomy" id="65129"/>
    <lineage>
        <taxon>Eukaryota</taxon>
        <taxon>Sar</taxon>
        <taxon>Alveolata</taxon>
        <taxon>Ciliophora</taxon>
        <taxon>Intramacronucleata</taxon>
        <taxon>Oligohymenophorea</taxon>
        <taxon>Peniculida</taxon>
        <taxon>Parameciidae</taxon>
        <taxon>Paramecium</taxon>
    </lineage>
</organism>
<comment type="caution">
    <text evidence="1">The sequence shown here is derived from an EMBL/GenBank/DDBJ whole genome shotgun (WGS) entry which is preliminary data.</text>
</comment>
<dbReference type="EMBL" id="CAJJDN010000031">
    <property type="protein sequence ID" value="CAD8073575.1"/>
    <property type="molecule type" value="Genomic_DNA"/>
</dbReference>
<keyword evidence="2" id="KW-1185">Reference proteome</keyword>
<name>A0A8S1M7C1_9CILI</name>
<reference evidence="1" key="1">
    <citation type="submission" date="2021-01" db="EMBL/GenBank/DDBJ databases">
        <authorList>
            <consortium name="Genoscope - CEA"/>
            <person name="William W."/>
        </authorList>
    </citation>
    <scope>NUCLEOTIDE SEQUENCE</scope>
</reference>
<gene>
    <name evidence="1" type="ORF">PSON_ATCC_30995.1.T0310029</name>
</gene>
<accession>A0A8S1M7C1</accession>
<evidence type="ECO:0000313" key="1">
    <source>
        <dbReference type="EMBL" id="CAD8073575.1"/>
    </source>
</evidence>
<dbReference type="Proteomes" id="UP000692954">
    <property type="component" value="Unassembled WGS sequence"/>
</dbReference>
<protein>
    <submittedName>
        <fullName evidence="1">Uncharacterized protein</fullName>
    </submittedName>
</protein>
<evidence type="ECO:0000313" key="2">
    <source>
        <dbReference type="Proteomes" id="UP000692954"/>
    </source>
</evidence>